<evidence type="ECO:0000256" key="1">
    <source>
        <dbReference type="ARBA" id="ARBA00009437"/>
    </source>
</evidence>
<keyword evidence="2" id="KW-0805">Transcription regulation</keyword>
<dbReference type="FunFam" id="1.10.10.10:FF:000001">
    <property type="entry name" value="LysR family transcriptional regulator"/>
    <property type="match status" value="1"/>
</dbReference>
<dbReference type="PANTHER" id="PTHR30346:SF10">
    <property type="entry name" value="TRANSCRIPTIONAL REGULATOR OF OXIDATIVE STRESS OXYR"/>
    <property type="match status" value="1"/>
</dbReference>
<keyword evidence="4" id="KW-0804">Transcription</keyword>
<dbReference type="SUPFAM" id="SSF53850">
    <property type="entry name" value="Periplasmic binding protein-like II"/>
    <property type="match status" value="1"/>
</dbReference>
<evidence type="ECO:0000256" key="4">
    <source>
        <dbReference type="ARBA" id="ARBA00023163"/>
    </source>
</evidence>
<evidence type="ECO:0000259" key="5">
    <source>
        <dbReference type="PROSITE" id="PS50931"/>
    </source>
</evidence>
<dbReference type="Gene3D" id="3.40.190.10">
    <property type="entry name" value="Periplasmic binding protein-like II"/>
    <property type="match status" value="2"/>
</dbReference>
<name>A0A1E8DZQ5_9GAMM</name>
<dbReference type="GO" id="GO:0003700">
    <property type="term" value="F:DNA-binding transcription factor activity"/>
    <property type="evidence" value="ECO:0007669"/>
    <property type="project" value="InterPro"/>
</dbReference>
<dbReference type="InterPro" id="IPR036388">
    <property type="entry name" value="WH-like_DNA-bd_sf"/>
</dbReference>
<dbReference type="InterPro" id="IPR036390">
    <property type="entry name" value="WH_DNA-bd_sf"/>
</dbReference>
<keyword evidence="3" id="KW-0238">DNA-binding</keyword>
<dbReference type="Gene3D" id="1.10.10.10">
    <property type="entry name" value="Winged helix-like DNA-binding domain superfamily/Winged helix DNA-binding domain"/>
    <property type="match status" value="1"/>
</dbReference>
<dbReference type="eggNOG" id="COG0583">
    <property type="taxonomic scope" value="Bacteria"/>
</dbReference>
<dbReference type="Proteomes" id="UP000186931">
    <property type="component" value="Unassembled WGS sequence"/>
</dbReference>
<dbReference type="STRING" id="202956.BJN41_12270"/>
<dbReference type="PANTHER" id="PTHR30346">
    <property type="entry name" value="TRANSCRIPTIONAL DUAL REGULATOR HCAR-RELATED"/>
    <property type="match status" value="1"/>
</dbReference>
<reference evidence="6 7" key="1">
    <citation type="submission" date="2016-10" db="EMBL/GenBank/DDBJ databases">
        <title>Genome of airborne Acinetobacter sp. 5-2Ac02 in the hospital environment: Species near to Acinetobacter towneri.</title>
        <authorList>
            <person name="Barbosa B."/>
            <person name="Fernandez-Garcia L."/>
            <person name="Gato E."/>
            <person name="Leao R."/>
            <person name="Albano R."/>
            <person name="Fernandez B."/>
            <person name="Fernandez-Cuenca F."/>
            <person name="Marques E."/>
            <person name="Tomas M."/>
        </authorList>
    </citation>
    <scope>NUCLEOTIDE SEQUENCE [LARGE SCALE GENOMIC DNA]</scope>
    <source>
        <strain evidence="6 7">5-2Ac02</strain>
    </source>
</reference>
<gene>
    <name evidence="6" type="ORF">BJN41_12270</name>
</gene>
<evidence type="ECO:0000256" key="3">
    <source>
        <dbReference type="ARBA" id="ARBA00023125"/>
    </source>
</evidence>
<feature type="domain" description="HTH lysR-type" evidence="5">
    <location>
        <begin position="5"/>
        <end position="62"/>
    </location>
</feature>
<protein>
    <submittedName>
        <fullName evidence="6">LysR family transcriptional regulator</fullName>
    </submittedName>
</protein>
<dbReference type="InterPro" id="IPR005119">
    <property type="entry name" value="LysR_subst-bd"/>
</dbReference>
<comment type="similarity">
    <text evidence="1">Belongs to the LysR transcriptional regulatory family.</text>
</comment>
<dbReference type="Pfam" id="PF00126">
    <property type="entry name" value="HTH_1"/>
    <property type="match status" value="1"/>
</dbReference>
<dbReference type="InterPro" id="IPR000847">
    <property type="entry name" value="LysR_HTH_N"/>
</dbReference>
<dbReference type="CDD" id="cd08411">
    <property type="entry name" value="PBP2_OxyR"/>
    <property type="match status" value="1"/>
</dbReference>
<dbReference type="PROSITE" id="PS50931">
    <property type="entry name" value="HTH_LYSR"/>
    <property type="match status" value="1"/>
</dbReference>
<dbReference type="GO" id="GO:0003677">
    <property type="term" value="F:DNA binding"/>
    <property type="evidence" value="ECO:0007669"/>
    <property type="project" value="UniProtKB-KW"/>
</dbReference>
<dbReference type="RefSeq" id="WP_019837456.1">
    <property type="nucleotide sequence ID" value="NZ_CP183897.1"/>
</dbReference>
<proteinExistence type="inferred from homology"/>
<evidence type="ECO:0000256" key="2">
    <source>
        <dbReference type="ARBA" id="ARBA00023015"/>
    </source>
</evidence>
<dbReference type="GO" id="GO:0032993">
    <property type="term" value="C:protein-DNA complex"/>
    <property type="evidence" value="ECO:0007669"/>
    <property type="project" value="TreeGrafter"/>
</dbReference>
<organism evidence="6 7">
    <name type="scientific">Acinetobacter towneri</name>
    <dbReference type="NCBI Taxonomy" id="202956"/>
    <lineage>
        <taxon>Bacteria</taxon>
        <taxon>Pseudomonadati</taxon>
        <taxon>Pseudomonadota</taxon>
        <taxon>Gammaproteobacteria</taxon>
        <taxon>Moraxellales</taxon>
        <taxon>Moraxellaceae</taxon>
        <taxon>Acinetobacter</taxon>
    </lineage>
</organism>
<dbReference type="SUPFAM" id="SSF46785">
    <property type="entry name" value="Winged helix' DNA-binding domain"/>
    <property type="match status" value="1"/>
</dbReference>
<comment type="caution">
    <text evidence="6">The sequence shown here is derived from an EMBL/GenBank/DDBJ whole genome shotgun (WGS) entry which is preliminary data.</text>
</comment>
<dbReference type="Pfam" id="PF03466">
    <property type="entry name" value="LysR_substrate"/>
    <property type="match status" value="1"/>
</dbReference>
<sequence>MAALPSLRQLSYLVTLSETLHFTEAARRSFVTQSTLSGGIMELERLLGGVLVERDRQNVRLTPLGEQVVARARVLLADAQDLMRLSREMSEPLTGDLHLGVIPTIAPFILAQLLDEVHQQLPKIHLHLHEAQSEKIVEKLEHGSLDMVVLALPFDTRGLKVAEISKEDLFLVSHKGDHQSVQAHSLDDLDLSRLMLLEEGHCLRDHTLSACPIGERKNDQRLKASSLPTLVEMVSANLGFTLLPEIAIHNAMIKSNPDIQIKSIEAAPSRTLALVTRKSTPLQSEFDVLLQILQKITQNTHSI</sequence>
<dbReference type="EMBL" id="MKQS01000024">
    <property type="protein sequence ID" value="OFE42809.1"/>
    <property type="molecule type" value="Genomic_DNA"/>
</dbReference>
<accession>A0A1E8DZQ5</accession>
<evidence type="ECO:0000313" key="6">
    <source>
        <dbReference type="EMBL" id="OFE42809.1"/>
    </source>
</evidence>
<evidence type="ECO:0000313" key="7">
    <source>
        <dbReference type="Proteomes" id="UP000186931"/>
    </source>
</evidence>
<dbReference type="AlphaFoldDB" id="A0A1E8DZQ5"/>